<dbReference type="PROSITE" id="PS51019">
    <property type="entry name" value="REELIN"/>
    <property type="match status" value="1"/>
</dbReference>
<dbReference type="InParanoid" id="E9G182"/>
<sequence length="113" mass="12445">MAFDDYGEAIGTFSVDEYAGYSMSCPYGRNNAVTHIMNDDKSFVQLNWMAPPYFTGPVHFRATFVKDVANYWVKVNSSVVNVVPFVMPSSGVNFASTSPLMALPLLALIVGMF</sequence>
<dbReference type="EMBL" id="GL732529">
    <property type="protein sequence ID" value="EFX86626.1"/>
    <property type="molecule type" value="Genomic_DNA"/>
</dbReference>
<feature type="domain" description="Reelin" evidence="1">
    <location>
        <begin position="1"/>
        <end position="99"/>
    </location>
</feature>
<dbReference type="Gene3D" id="2.60.40.4060">
    <property type="entry name" value="Reeler domain"/>
    <property type="match status" value="1"/>
</dbReference>
<dbReference type="KEGG" id="dpx:DAPPUDRAFT_312997"/>
<dbReference type="InterPro" id="IPR042307">
    <property type="entry name" value="Reeler_sf"/>
</dbReference>
<dbReference type="Pfam" id="PF02014">
    <property type="entry name" value="Reeler"/>
    <property type="match status" value="1"/>
</dbReference>
<dbReference type="CDD" id="cd08544">
    <property type="entry name" value="Reeler"/>
    <property type="match status" value="1"/>
</dbReference>
<dbReference type="GO" id="GO:0016020">
    <property type="term" value="C:membrane"/>
    <property type="evidence" value="ECO:0000318"/>
    <property type="project" value="GO_Central"/>
</dbReference>
<organism evidence="2 3">
    <name type="scientific">Daphnia pulex</name>
    <name type="common">Water flea</name>
    <dbReference type="NCBI Taxonomy" id="6669"/>
    <lineage>
        <taxon>Eukaryota</taxon>
        <taxon>Metazoa</taxon>
        <taxon>Ecdysozoa</taxon>
        <taxon>Arthropoda</taxon>
        <taxon>Crustacea</taxon>
        <taxon>Branchiopoda</taxon>
        <taxon>Diplostraca</taxon>
        <taxon>Cladocera</taxon>
        <taxon>Anomopoda</taxon>
        <taxon>Daphniidae</taxon>
        <taxon>Daphnia</taxon>
    </lineage>
</organism>
<dbReference type="AlphaFoldDB" id="E9G182"/>
<dbReference type="PANTHER" id="PTHR45828">
    <property type="entry name" value="CYTOCHROME B561/FERRIC REDUCTASE TRANSMEMBRANE"/>
    <property type="match status" value="1"/>
</dbReference>
<dbReference type="InterPro" id="IPR002861">
    <property type="entry name" value="Reeler_dom"/>
</dbReference>
<evidence type="ECO:0000313" key="3">
    <source>
        <dbReference type="Proteomes" id="UP000000305"/>
    </source>
</evidence>
<dbReference type="InterPro" id="IPR051237">
    <property type="entry name" value="Ferric-chelate_Red/DefProt"/>
</dbReference>
<keyword evidence="3" id="KW-1185">Reference proteome</keyword>
<dbReference type="Proteomes" id="UP000000305">
    <property type="component" value="Unassembled WGS sequence"/>
</dbReference>
<dbReference type="OrthoDB" id="6353267at2759"/>
<gene>
    <name evidence="2" type="ORF">DAPPUDRAFT_312997</name>
</gene>
<evidence type="ECO:0000313" key="2">
    <source>
        <dbReference type="EMBL" id="EFX86626.1"/>
    </source>
</evidence>
<proteinExistence type="predicted"/>
<name>E9G182_DAPPU</name>
<protein>
    <recommendedName>
        <fullName evidence="1">Reelin domain-containing protein</fullName>
    </recommendedName>
</protein>
<accession>E9G182</accession>
<dbReference type="PANTHER" id="PTHR45828:SF36">
    <property type="entry name" value="REELIN DOMAIN-CONTAINING PROTEIN"/>
    <property type="match status" value="1"/>
</dbReference>
<evidence type="ECO:0000259" key="1">
    <source>
        <dbReference type="PROSITE" id="PS51019"/>
    </source>
</evidence>
<dbReference type="HOGENOM" id="CLU_2135988_0_0_1"/>
<reference evidence="2 3" key="1">
    <citation type="journal article" date="2011" name="Science">
        <title>The ecoresponsive genome of Daphnia pulex.</title>
        <authorList>
            <person name="Colbourne J.K."/>
            <person name="Pfrender M.E."/>
            <person name="Gilbert D."/>
            <person name="Thomas W.K."/>
            <person name="Tucker A."/>
            <person name="Oakley T.H."/>
            <person name="Tokishita S."/>
            <person name="Aerts A."/>
            <person name="Arnold G.J."/>
            <person name="Basu M.K."/>
            <person name="Bauer D.J."/>
            <person name="Caceres C.E."/>
            <person name="Carmel L."/>
            <person name="Casola C."/>
            <person name="Choi J.H."/>
            <person name="Detter J.C."/>
            <person name="Dong Q."/>
            <person name="Dusheyko S."/>
            <person name="Eads B.D."/>
            <person name="Frohlich T."/>
            <person name="Geiler-Samerotte K.A."/>
            <person name="Gerlach D."/>
            <person name="Hatcher P."/>
            <person name="Jogdeo S."/>
            <person name="Krijgsveld J."/>
            <person name="Kriventseva E.V."/>
            <person name="Kultz D."/>
            <person name="Laforsch C."/>
            <person name="Lindquist E."/>
            <person name="Lopez J."/>
            <person name="Manak J.R."/>
            <person name="Muller J."/>
            <person name="Pangilinan J."/>
            <person name="Patwardhan R.P."/>
            <person name="Pitluck S."/>
            <person name="Pritham E.J."/>
            <person name="Rechtsteiner A."/>
            <person name="Rho M."/>
            <person name="Rogozin I.B."/>
            <person name="Sakarya O."/>
            <person name="Salamov A."/>
            <person name="Schaack S."/>
            <person name="Shapiro H."/>
            <person name="Shiga Y."/>
            <person name="Skalitzky C."/>
            <person name="Smith Z."/>
            <person name="Souvorov A."/>
            <person name="Sung W."/>
            <person name="Tang Z."/>
            <person name="Tsuchiya D."/>
            <person name="Tu H."/>
            <person name="Vos H."/>
            <person name="Wang M."/>
            <person name="Wolf Y.I."/>
            <person name="Yamagata H."/>
            <person name="Yamada T."/>
            <person name="Ye Y."/>
            <person name="Shaw J.R."/>
            <person name="Andrews J."/>
            <person name="Crease T.J."/>
            <person name="Tang H."/>
            <person name="Lucas S.M."/>
            <person name="Robertson H.M."/>
            <person name="Bork P."/>
            <person name="Koonin E.V."/>
            <person name="Zdobnov E.M."/>
            <person name="Grigoriev I.V."/>
            <person name="Lynch M."/>
            <person name="Boore J.L."/>
        </authorList>
    </citation>
    <scope>NUCLEOTIDE SEQUENCE [LARGE SCALE GENOMIC DNA]</scope>
</reference>